<dbReference type="PANTHER" id="PTHR24305:SF166">
    <property type="entry name" value="CYTOCHROME P450 12A4, MITOCHONDRIAL-RELATED"/>
    <property type="match status" value="1"/>
</dbReference>
<evidence type="ECO:0000256" key="1">
    <source>
        <dbReference type="ARBA" id="ARBA00001971"/>
    </source>
</evidence>
<dbReference type="RefSeq" id="WP_400187363.1">
    <property type="nucleotide sequence ID" value="NZ_JBGORX010000002.1"/>
</dbReference>
<accession>A0ABW8D8K4</accession>
<protein>
    <submittedName>
        <fullName evidence="4">Cytochrome P450</fullName>
    </submittedName>
</protein>
<dbReference type="PROSITE" id="PS00086">
    <property type="entry name" value="CYTOCHROME_P450"/>
    <property type="match status" value="1"/>
</dbReference>
<keyword evidence="3" id="KW-0503">Monooxygenase</keyword>
<dbReference type="EMBL" id="JBGORX010000002">
    <property type="protein sequence ID" value="MFJ1268517.1"/>
    <property type="molecule type" value="Genomic_DNA"/>
</dbReference>
<dbReference type="PRINTS" id="PR00463">
    <property type="entry name" value="EP450I"/>
</dbReference>
<evidence type="ECO:0000313" key="5">
    <source>
        <dbReference type="Proteomes" id="UP001615550"/>
    </source>
</evidence>
<dbReference type="CDD" id="cd00302">
    <property type="entry name" value="cytochrome_P450"/>
    <property type="match status" value="1"/>
</dbReference>
<gene>
    <name evidence="4" type="ORF">ACD661_08125</name>
</gene>
<dbReference type="Pfam" id="PF00067">
    <property type="entry name" value="p450"/>
    <property type="match status" value="1"/>
</dbReference>
<comment type="cofactor">
    <cofactor evidence="1">
        <name>heme</name>
        <dbReference type="ChEBI" id="CHEBI:30413"/>
    </cofactor>
</comment>
<organism evidence="4 5">
    <name type="scientific">Legionella lytica</name>
    <dbReference type="NCBI Taxonomy" id="96232"/>
    <lineage>
        <taxon>Bacteria</taxon>
        <taxon>Pseudomonadati</taxon>
        <taxon>Pseudomonadota</taxon>
        <taxon>Gammaproteobacteria</taxon>
        <taxon>Legionellales</taxon>
        <taxon>Legionellaceae</taxon>
        <taxon>Legionella</taxon>
    </lineage>
</organism>
<keyword evidence="3" id="KW-0408">Iron</keyword>
<reference evidence="4 5" key="1">
    <citation type="submission" date="2024-08" db="EMBL/GenBank/DDBJ databases">
        <title>Draft Genome Sequence of Legionella lytica strain DSB2004, Isolated From a Fire Sprinkler System.</title>
        <authorList>
            <person name="Everhart A.D."/>
            <person name="Kidane D.T."/>
            <person name="Farone A.L."/>
            <person name="Farone M.B."/>
        </authorList>
    </citation>
    <scope>NUCLEOTIDE SEQUENCE [LARGE SCALE GENOMIC DNA]</scope>
    <source>
        <strain evidence="4 5">DSB2004</strain>
    </source>
</reference>
<dbReference type="PANTHER" id="PTHR24305">
    <property type="entry name" value="CYTOCHROME P450"/>
    <property type="match status" value="1"/>
</dbReference>
<comment type="caution">
    <text evidence="4">The sequence shown here is derived from an EMBL/GenBank/DDBJ whole genome shotgun (WGS) entry which is preliminary data.</text>
</comment>
<dbReference type="InterPro" id="IPR036396">
    <property type="entry name" value="Cyt_P450_sf"/>
</dbReference>
<dbReference type="Proteomes" id="UP001615550">
    <property type="component" value="Unassembled WGS sequence"/>
</dbReference>
<keyword evidence="3" id="KW-0349">Heme</keyword>
<keyword evidence="3" id="KW-0479">Metal-binding</keyword>
<keyword evidence="5" id="KW-1185">Reference proteome</keyword>
<name>A0ABW8D8K4_9GAMM</name>
<evidence type="ECO:0000313" key="4">
    <source>
        <dbReference type="EMBL" id="MFJ1268517.1"/>
    </source>
</evidence>
<sequence length="487" mass="54651">MGYFSFITTPITQLYHGTLNLLSDASMQTVNFGRAYLFGDLPELIWHGFNRDWILDECYRRMKNTPERVGKLVVGPYFAPNYQLASLIMAPVPIVASYGENPVDPQAREPFQVMEAAIKKKTIVNLSSSEATHERSKIKSHLSVTHRIHSETLKLIQEQCANWQADVDIETQISLVCTNIIGGTVFGLNPVTLTDIPILKAMSEKIVHSNPGKADFEQASADLLSLSSKLISDSAHRIIQQKLYLFDQVVSPEQEENSFLSLAALQQIQILQETHGGAALIVESNLSALCTIALAKIMENPQIKERLVSEITTLKTFNDFKALDRLPYLDAVYAEALRFVSPTSVIARRTGDNAFLEKVIGNDGVERDVPVPKGSYLFSAIRREHFDADYWAHPKEFNPERFNHKVPHFSGPHFFPFSYGPRSCPAGGHFVNVVFKTLIAFVLKNYTFILDKAVEDIPVDALHPRWAHKYYATHFQENAAATFSPSP</sequence>
<comment type="similarity">
    <text evidence="2 3">Belongs to the cytochrome P450 family.</text>
</comment>
<evidence type="ECO:0000256" key="3">
    <source>
        <dbReference type="RuleBase" id="RU000461"/>
    </source>
</evidence>
<keyword evidence="3" id="KW-0560">Oxidoreductase</keyword>
<proteinExistence type="inferred from homology"/>
<dbReference type="InterPro" id="IPR001128">
    <property type="entry name" value="Cyt_P450"/>
</dbReference>
<dbReference type="InterPro" id="IPR017972">
    <property type="entry name" value="Cyt_P450_CS"/>
</dbReference>
<evidence type="ECO:0000256" key="2">
    <source>
        <dbReference type="ARBA" id="ARBA00010617"/>
    </source>
</evidence>
<dbReference type="Gene3D" id="1.10.630.10">
    <property type="entry name" value="Cytochrome P450"/>
    <property type="match status" value="1"/>
</dbReference>
<dbReference type="InterPro" id="IPR002401">
    <property type="entry name" value="Cyt_P450_E_grp-I"/>
</dbReference>
<dbReference type="SUPFAM" id="SSF48264">
    <property type="entry name" value="Cytochrome P450"/>
    <property type="match status" value="1"/>
</dbReference>
<dbReference type="InterPro" id="IPR050121">
    <property type="entry name" value="Cytochrome_P450_monoxygenase"/>
</dbReference>